<dbReference type="Proteomes" id="UP001268542">
    <property type="component" value="Unassembled WGS sequence"/>
</dbReference>
<reference evidence="3 4" key="1">
    <citation type="submission" date="2023-08" db="EMBL/GenBank/DDBJ databases">
        <title>Nocardioides seae sp. nov., a bacterium isolated from a soil.</title>
        <authorList>
            <person name="Wang X."/>
        </authorList>
    </citation>
    <scope>NUCLEOTIDE SEQUENCE [LARGE SCALE GENOMIC DNA]</scope>
    <source>
        <strain evidence="3 4">YZH12</strain>
    </source>
</reference>
<dbReference type="PANTHER" id="PTHR36509:SF2">
    <property type="entry name" value="BLL3101 PROTEIN"/>
    <property type="match status" value="1"/>
</dbReference>
<dbReference type="PANTHER" id="PTHR36509">
    <property type="entry name" value="BLL3101 PROTEIN"/>
    <property type="match status" value="1"/>
</dbReference>
<evidence type="ECO:0000313" key="3">
    <source>
        <dbReference type="EMBL" id="MDT9592796.1"/>
    </source>
</evidence>
<feature type="domain" description="DUF1214" evidence="2">
    <location>
        <begin position="213"/>
        <end position="321"/>
    </location>
</feature>
<feature type="compositionally biased region" description="Basic and acidic residues" evidence="1">
    <location>
        <begin position="273"/>
        <end position="287"/>
    </location>
</feature>
<organism evidence="3 4">
    <name type="scientific">Nocardioides imazamoxiresistens</name>
    <dbReference type="NCBI Taxonomy" id="3231893"/>
    <lineage>
        <taxon>Bacteria</taxon>
        <taxon>Bacillati</taxon>
        <taxon>Actinomycetota</taxon>
        <taxon>Actinomycetes</taxon>
        <taxon>Propionibacteriales</taxon>
        <taxon>Nocardioidaceae</taxon>
        <taxon>Nocardioides</taxon>
    </lineage>
</organism>
<dbReference type="SUPFAM" id="SSF160935">
    <property type="entry name" value="VPA0735-like"/>
    <property type="match status" value="1"/>
</dbReference>
<dbReference type="RefSeq" id="WP_315732230.1">
    <property type="nucleotide sequence ID" value="NZ_JAVYII010000003.1"/>
</dbReference>
<keyword evidence="4" id="KW-1185">Reference proteome</keyword>
<dbReference type="InterPro" id="IPR037049">
    <property type="entry name" value="DUF1214_C_sf"/>
</dbReference>
<proteinExistence type="predicted"/>
<evidence type="ECO:0000259" key="2">
    <source>
        <dbReference type="Pfam" id="PF06742"/>
    </source>
</evidence>
<dbReference type="InterPro" id="IPR010621">
    <property type="entry name" value="DUF1214"/>
</dbReference>
<gene>
    <name evidence="3" type="ORF">RDV89_06940</name>
</gene>
<name>A0ABU3PUC2_9ACTN</name>
<feature type="region of interest" description="Disordered" evidence="1">
    <location>
        <begin position="273"/>
        <end position="294"/>
    </location>
</feature>
<protein>
    <submittedName>
        <fullName evidence="3">DUF1214 domain-containing protein</fullName>
    </submittedName>
</protein>
<evidence type="ECO:0000313" key="4">
    <source>
        <dbReference type="Proteomes" id="UP001268542"/>
    </source>
</evidence>
<dbReference type="EMBL" id="JAVYII010000003">
    <property type="protein sequence ID" value="MDT9592796.1"/>
    <property type="molecule type" value="Genomic_DNA"/>
</dbReference>
<feature type="region of interest" description="Disordered" evidence="1">
    <location>
        <begin position="1"/>
        <end position="30"/>
    </location>
</feature>
<sequence>MALADTGSPWSLGQRTHGAQLPPLTLRRGPLGLQERGGRLEISTPHRFLMICGRTLVEPGDADDLRRVHALQDEVRVRVLAGARAARFDPEGLRDVDLDTCSRADEVREPDGFAPSLARVLRDLDPDAVPAQVRDDLGTCGIAGDAPHVPTDLAPAVREGLADGVRRIEGRVGALGRLQNGWALNERGPAVGDDLLLRAAVAMAQIYVNPVEEATYPVAEVDERGEPLDGAQHSYTVSFAADDPPPAQAFWSLTVYHRAGLLVENPLGRHAVGDRTPGLRRESDGSLRVEVSADPPPGGVANWLPAPRGPFRLMLRLYHPTDVAWSPPPVVRAGSGPAR</sequence>
<dbReference type="Gene3D" id="2.60.120.600">
    <property type="entry name" value="Domain of unknown function DUF1214, C-terminal domain"/>
    <property type="match status" value="1"/>
</dbReference>
<evidence type="ECO:0000256" key="1">
    <source>
        <dbReference type="SAM" id="MobiDB-lite"/>
    </source>
</evidence>
<dbReference type="Pfam" id="PF06742">
    <property type="entry name" value="DUF1214"/>
    <property type="match status" value="1"/>
</dbReference>
<comment type="caution">
    <text evidence="3">The sequence shown here is derived from an EMBL/GenBank/DDBJ whole genome shotgun (WGS) entry which is preliminary data.</text>
</comment>
<accession>A0ABU3PUC2</accession>
<feature type="compositionally biased region" description="Low complexity" evidence="1">
    <location>
        <begin position="21"/>
        <end position="30"/>
    </location>
</feature>